<reference evidence="4" key="1">
    <citation type="journal article" date="2020" name="J. Eukaryot. Microbiol.">
        <title>De novo Sequencing, Assembly and Annotation of the Transcriptome for the Free-Living Testate Amoeba Arcella intermedia.</title>
        <authorList>
            <person name="Ribeiro G.M."/>
            <person name="Porfirio-Sousa A.L."/>
            <person name="Maurer-Alcala X.X."/>
            <person name="Katz L.A."/>
            <person name="Lahr D.J.G."/>
        </authorList>
    </citation>
    <scope>NUCLEOTIDE SEQUENCE</scope>
</reference>
<dbReference type="InterPro" id="IPR051942">
    <property type="entry name" value="DENN_domain_containing_2"/>
</dbReference>
<dbReference type="SMART" id="SM00799">
    <property type="entry name" value="DENN"/>
    <property type="match status" value="1"/>
</dbReference>
<keyword evidence="2" id="KW-1133">Transmembrane helix</keyword>
<organism evidence="4">
    <name type="scientific">Arcella intermedia</name>
    <dbReference type="NCBI Taxonomy" id="1963864"/>
    <lineage>
        <taxon>Eukaryota</taxon>
        <taxon>Amoebozoa</taxon>
        <taxon>Tubulinea</taxon>
        <taxon>Elardia</taxon>
        <taxon>Arcellinida</taxon>
        <taxon>Sphaerothecina</taxon>
        <taxon>Arcellidae</taxon>
        <taxon>Arcella</taxon>
    </lineage>
</organism>
<feature type="compositionally biased region" description="Low complexity" evidence="1">
    <location>
        <begin position="398"/>
        <end position="420"/>
    </location>
</feature>
<keyword evidence="2" id="KW-0812">Transmembrane</keyword>
<name>A0A6B2L2I5_9EUKA</name>
<sequence length="480" mass="54101">MKFGVCLIDDILEPEYSFLPSKGPINGWKRKRCFCFTTPYPYFDLYADVLQTIVALESDYQKEKSRPLHTLDVLKLFNEIQPPRLGQNIEFHEKGIDINFTRQAGPKELFHYISHFGIGVLFSTLGVYQILHILCAIFMEQKVVFASDNLRILSGVVLAFSTFLEPFSLYAPVIPVLPLSMLDTLDAPLPYIIGIPSTRAIYETVKFFPSVVVVDLDQKKGYRGTAPLPKIPRQDKMCAELEALAKSLHEENRGDIYQTNPAIARLREVIYKKITGYVYSLFGDFKLHCICNITDCLVNFFPETFLSGIPAEDTPFYKQFFKTKLFNKYQEDEIKRIKAEITQANYKNNARNQGTRRTAPALPTFLESSAPATSTPTKTPLSPFLSHGGRGQVHRSHSQLSLSSEAAAPSPAPSHLSKPATPSDFLSRSLSLNNIEEYEDLDKVLLRGVEEQTDEGSSDDDSDNEKPDTKDPSNFDDIVL</sequence>
<keyword evidence="2" id="KW-0472">Membrane</keyword>
<dbReference type="InterPro" id="IPR043153">
    <property type="entry name" value="DENN_C"/>
</dbReference>
<evidence type="ECO:0000256" key="1">
    <source>
        <dbReference type="SAM" id="MobiDB-lite"/>
    </source>
</evidence>
<proteinExistence type="predicted"/>
<protein>
    <recommendedName>
        <fullName evidence="3">UDENN domain-containing protein</fullName>
    </recommendedName>
</protein>
<accession>A0A6B2L2I5</accession>
<dbReference type="InterPro" id="IPR001194">
    <property type="entry name" value="cDENN_dom"/>
</dbReference>
<dbReference type="EMBL" id="GIBP01002099">
    <property type="protein sequence ID" value="NDV31068.1"/>
    <property type="molecule type" value="Transcribed_RNA"/>
</dbReference>
<feature type="transmembrane region" description="Helical" evidence="2">
    <location>
        <begin position="116"/>
        <end position="138"/>
    </location>
</feature>
<dbReference type="PROSITE" id="PS50211">
    <property type="entry name" value="DENN"/>
    <property type="match status" value="1"/>
</dbReference>
<feature type="compositionally biased region" description="Low complexity" evidence="1">
    <location>
        <begin position="368"/>
        <end position="383"/>
    </location>
</feature>
<dbReference type="InterPro" id="IPR037516">
    <property type="entry name" value="Tripartite_DENN"/>
</dbReference>
<dbReference type="AlphaFoldDB" id="A0A6B2L2I5"/>
<feature type="region of interest" description="Disordered" evidence="1">
    <location>
        <begin position="446"/>
        <end position="480"/>
    </location>
</feature>
<dbReference type="PANTHER" id="PTHR15288:SF0">
    <property type="entry name" value="UDENN DOMAIN-CONTAINING PROTEIN"/>
    <property type="match status" value="1"/>
</dbReference>
<dbReference type="Gene3D" id="3.40.50.11500">
    <property type="match status" value="1"/>
</dbReference>
<feature type="compositionally biased region" description="Basic and acidic residues" evidence="1">
    <location>
        <begin position="464"/>
        <end position="473"/>
    </location>
</feature>
<dbReference type="PANTHER" id="PTHR15288">
    <property type="entry name" value="DENN DOMAIN-CONTAINING PROTEIN 2"/>
    <property type="match status" value="1"/>
</dbReference>
<evidence type="ECO:0000259" key="3">
    <source>
        <dbReference type="PROSITE" id="PS50211"/>
    </source>
</evidence>
<feature type="region of interest" description="Disordered" evidence="1">
    <location>
        <begin position="367"/>
        <end position="424"/>
    </location>
</feature>
<dbReference type="Pfam" id="PF02141">
    <property type="entry name" value="DENN"/>
    <property type="match status" value="1"/>
</dbReference>
<evidence type="ECO:0000313" key="4">
    <source>
        <dbReference type="EMBL" id="NDV31068.1"/>
    </source>
</evidence>
<feature type="transmembrane region" description="Helical" evidence="2">
    <location>
        <begin position="150"/>
        <end position="171"/>
    </location>
</feature>
<feature type="compositionally biased region" description="Acidic residues" evidence="1">
    <location>
        <begin position="451"/>
        <end position="463"/>
    </location>
</feature>
<feature type="domain" description="UDENN" evidence="3">
    <location>
        <begin position="1"/>
        <end position="340"/>
    </location>
</feature>
<evidence type="ECO:0000256" key="2">
    <source>
        <dbReference type="SAM" id="Phobius"/>
    </source>
</evidence>